<evidence type="ECO:0000313" key="1">
    <source>
        <dbReference type="EMBL" id="MES1921940.1"/>
    </source>
</evidence>
<sequence length="315" mass="36191">EELDFHTDLNSLLEPKLEMMCDLKQYIDTSTDFVAEQIPLIFNGTDWQPSLIKEGMIFLVDVLMKASIVIGNNTSLSNDFTRLKRENQIFVDKFGGKNLVAQINSLQGFFSSANYIMEHLRDKIQSKQTHVSAITKMAICALDLIDSNKFFHPEEQTALIRFAIHSVYLTNSASYNVFKVKKKFVGRIKGVVQKNSFVPILNDINLSAKELIWSNAQSFGEKNYDWIDNSPELFSLVPGIEVIKRALRNYFMSLLPYMALKSGSIEKMNSQNQNEYFDFAKEVIELISRGFVMLSAIQNRIKKQFCYKLENRISE</sequence>
<comment type="caution">
    <text evidence="1">The sequence shown here is derived from an EMBL/GenBank/DDBJ whole genome shotgun (WGS) entry which is preliminary data.</text>
</comment>
<accession>A0ABV2AQJ3</accession>
<feature type="non-terminal residue" evidence="1">
    <location>
        <position position="315"/>
    </location>
</feature>
<organism evidence="1 2">
    <name type="scientific">Bonamia ostreae</name>
    <dbReference type="NCBI Taxonomy" id="126728"/>
    <lineage>
        <taxon>Eukaryota</taxon>
        <taxon>Sar</taxon>
        <taxon>Rhizaria</taxon>
        <taxon>Endomyxa</taxon>
        <taxon>Ascetosporea</taxon>
        <taxon>Haplosporida</taxon>
        <taxon>Bonamia</taxon>
    </lineage>
</organism>
<dbReference type="PANTHER" id="PTHR12195">
    <property type="entry name" value="CYTOPLASMIC FMR1-INTERACTING PROTEIN-RELATED"/>
    <property type="match status" value="1"/>
</dbReference>
<reference evidence="1 2" key="1">
    <citation type="journal article" date="2024" name="BMC Biol.">
        <title>Comparative genomics of Ascetosporea gives new insight into the evolutionary basis for animal parasitism in Rhizaria.</title>
        <authorList>
            <person name="Hiltunen Thoren M."/>
            <person name="Onut-Brannstrom I."/>
            <person name="Alfjorden A."/>
            <person name="Peckova H."/>
            <person name="Swords F."/>
            <person name="Hooper C."/>
            <person name="Holzer A.S."/>
            <person name="Bass D."/>
            <person name="Burki F."/>
        </authorList>
    </citation>
    <scope>NUCLEOTIDE SEQUENCE [LARGE SCALE GENOMIC DNA]</scope>
    <source>
        <strain evidence="1">20-A016</strain>
    </source>
</reference>
<dbReference type="EMBL" id="JBDODL010001968">
    <property type="protein sequence ID" value="MES1921940.1"/>
    <property type="molecule type" value="Genomic_DNA"/>
</dbReference>
<proteinExistence type="predicted"/>
<evidence type="ECO:0000313" key="2">
    <source>
        <dbReference type="Proteomes" id="UP001439008"/>
    </source>
</evidence>
<gene>
    <name evidence="1" type="ORF">MHBO_003467</name>
</gene>
<dbReference type="Proteomes" id="UP001439008">
    <property type="component" value="Unassembled WGS sequence"/>
</dbReference>
<name>A0ABV2AQJ3_9EUKA</name>
<dbReference type="InterPro" id="IPR008081">
    <property type="entry name" value="Cytoplasmic_FMR1-int"/>
</dbReference>
<feature type="non-terminal residue" evidence="1">
    <location>
        <position position="1"/>
    </location>
</feature>
<protein>
    <submittedName>
        <fullName evidence="1">Uncharacterized protein</fullName>
    </submittedName>
</protein>
<keyword evidence="2" id="KW-1185">Reference proteome</keyword>